<evidence type="ECO:0000256" key="14">
    <source>
        <dbReference type="RuleBase" id="RU000461"/>
    </source>
</evidence>
<evidence type="ECO:0000256" key="10">
    <source>
        <dbReference type="ARBA" id="ARBA00023004"/>
    </source>
</evidence>
<dbReference type="GO" id="GO:0005506">
    <property type="term" value="F:iron ion binding"/>
    <property type="evidence" value="ECO:0007669"/>
    <property type="project" value="InterPro"/>
</dbReference>
<dbReference type="WBParaSite" id="PSAMB.scaffold269size60014.g4087.t1">
    <property type="protein sequence ID" value="PSAMB.scaffold269size60014.g4087.t1"/>
    <property type="gene ID" value="PSAMB.scaffold269size60014.g4087"/>
</dbReference>
<keyword evidence="10 13" id="KW-0408">Iron</keyword>
<dbReference type="InterPro" id="IPR017972">
    <property type="entry name" value="Cyt_P450_CS"/>
</dbReference>
<dbReference type="Proteomes" id="UP000887566">
    <property type="component" value="Unplaced"/>
</dbReference>
<evidence type="ECO:0000256" key="6">
    <source>
        <dbReference type="ARBA" id="ARBA00022723"/>
    </source>
</evidence>
<evidence type="ECO:0000256" key="8">
    <source>
        <dbReference type="ARBA" id="ARBA00022848"/>
    </source>
</evidence>
<keyword evidence="16" id="KW-1185">Reference proteome</keyword>
<evidence type="ECO:0000256" key="13">
    <source>
        <dbReference type="PIRSR" id="PIRSR602401-1"/>
    </source>
</evidence>
<dbReference type="SUPFAM" id="SSF48264">
    <property type="entry name" value="Cytochrome P450"/>
    <property type="match status" value="1"/>
</dbReference>
<evidence type="ECO:0000256" key="4">
    <source>
        <dbReference type="ARBA" id="ARBA00010617"/>
    </source>
</evidence>
<dbReference type="InterPro" id="IPR002401">
    <property type="entry name" value="Cyt_P450_E_grp-I"/>
</dbReference>
<evidence type="ECO:0000313" key="17">
    <source>
        <dbReference type="WBParaSite" id="PSAMB.scaffold269size60014.g4087.t1"/>
    </source>
</evidence>
<evidence type="ECO:0000313" key="16">
    <source>
        <dbReference type="Proteomes" id="UP000887566"/>
    </source>
</evidence>
<protein>
    <submittedName>
        <fullName evidence="17">Uncharacterized protein</fullName>
    </submittedName>
</protein>
<dbReference type="PANTHER" id="PTHR24292:SF102">
    <property type="entry name" value="CYTOCHROME P450 FAMILY-RELATED"/>
    <property type="match status" value="1"/>
</dbReference>
<keyword evidence="15" id="KW-0812">Transmembrane</keyword>
<evidence type="ECO:0000256" key="3">
    <source>
        <dbReference type="ARBA" id="ARBA00004406"/>
    </source>
</evidence>
<comment type="similarity">
    <text evidence="4 14">Belongs to the cytochrome P450 family.</text>
</comment>
<dbReference type="PANTHER" id="PTHR24292">
    <property type="entry name" value="CYTOCHROME P450"/>
    <property type="match status" value="1"/>
</dbReference>
<reference evidence="17" key="1">
    <citation type="submission" date="2022-11" db="UniProtKB">
        <authorList>
            <consortium name="WormBaseParasite"/>
        </authorList>
    </citation>
    <scope>IDENTIFICATION</scope>
</reference>
<evidence type="ECO:0000256" key="12">
    <source>
        <dbReference type="ARBA" id="ARBA00023136"/>
    </source>
</evidence>
<dbReference type="GO" id="GO:0020037">
    <property type="term" value="F:heme binding"/>
    <property type="evidence" value="ECO:0007669"/>
    <property type="project" value="InterPro"/>
</dbReference>
<evidence type="ECO:0000256" key="15">
    <source>
        <dbReference type="SAM" id="Phobius"/>
    </source>
</evidence>
<keyword evidence="5 13" id="KW-0349">Heme</keyword>
<evidence type="ECO:0000256" key="11">
    <source>
        <dbReference type="ARBA" id="ARBA00023033"/>
    </source>
</evidence>
<dbReference type="CDD" id="cd11055">
    <property type="entry name" value="CYP3A-like"/>
    <property type="match status" value="1"/>
</dbReference>
<keyword evidence="9 14" id="KW-0560">Oxidoreductase</keyword>
<keyword evidence="15" id="KW-1133">Transmembrane helix</keyword>
<keyword evidence="6 13" id="KW-0479">Metal-binding</keyword>
<dbReference type="FunFam" id="1.10.630.10:FF:000042">
    <property type="entry name" value="Cytochrome P450"/>
    <property type="match status" value="1"/>
</dbReference>
<evidence type="ECO:0000256" key="7">
    <source>
        <dbReference type="ARBA" id="ARBA00022824"/>
    </source>
</evidence>
<comment type="cofactor">
    <cofactor evidence="1 13">
        <name>heme</name>
        <dbReference type="ChEBI" id="CHEBI:30413"/>
    </cofactor>
</comment>
<dbReference type="PRINTS" id="PR00385">
    <property type="entry name" value="P450"/>
</dbReference>
<feature type="binding site" description="axial binding residue" evidence="13">
    <location>
        <position position="463"/>
    </location>
    <ligand>
        <name>heme</name>
        <dbReference type="ChEBI" id="CHEBI:30413"/>
    </ligand>
    <ligandPart>
        <name>Fe</name>
        <dbReference type="ChEBI" id="CHEBI:18248"/>
    </ligandPart>
</feature>
<keyword evidence="8" id="KW-0492">Microsome</keyword>
<dbReference type="InterPro" id="IPR036396">
    <property type="entry name" value="Cyt_P450_sf"/>
</dbReference>
<dbReference type="Pfam" id="PF00067">
    <property type="entry name" value="p450"/>
    <property type="match status" value="1"/>
</dbReference>
<keyword evidence="7" id="KW-0256">Endoplasmic reticulum</keyword>
<dbReference type="PROSITE" id="PS00086">
    <property type="entry name" value="CYTOCHROME_P450"/>
    <property type="match status" value="1"/>
</dbReference>
<keyword evidence="11 14" id="KW-0503">Monooxygenase</keyword>
<dbReference type="PRINTS" id="PR00463">
    <property type="entry name" value="EP450I"/>
</dbReference>
<dbReference type="InterPro" id="IPR001128">
    <property type="entry name" value="Cyt_P450"/>
</dbReference>
<sequence>MQEHISFYSTFMLTLFFGFLLIAVVSWAWKRHRKFQRFKALGIPGPTPDFFTGNVWDFLRYTKKHGAEQALNLGSEWSAKYGLTFGVYLGPNLQIRTSDLDIAREVMIKQFANFVDRRNVAFNAGPPLDESLLNIGKRENADYGWKEVRSIVSPTFSSGKIKLMFHTVHSKVGIFLENMAEHAEKGASFDIYDEFQALTLDVIGKCAFAVEANSLKNREDSFYVNCREFFRATDINKSWIIPLALFFPEFERVYSWLRPYTAYGRAEQPLIDNLYKVLEERKKGFGEFKGMDMIQLMLLQDEDRQTKENRAPLKRDTIVANCYAFLLAGYETTSTALAYTAWLLAKHPDVQEKLLGEIEEHVRNDELSYETVFKLKYLDAVYHESLRLYPPVTTFTARDCIKATVIKGITIPVGASVIVPVHSIHWNPEHWPEPMKFDPERFTDGKTYDPLTWMPFGIGPRNCVGMRFAETEFKTTLIELIRSYRLELSAESQDPLKVAQVAILLRPMNGVVLKIFKR</sequence>
<evidence type="ECO:0000256" key="2">
    <source>
        <dbReference type="ARBA" id="ARBA00004174"/>
    </source>
</evidence>
<keyword evidence="12 15" id="KW-0472">Membrane</keyword>
<dbReference type="Gene3D" id="1.10.630.10">
    <property type="entry name" value="Cytochrome P450"/>
    <property type="match status" value="1"/>
</dbReference>
<accession>A0A914VZ41</accession>
<dbReference type="GO" id="GO:0005789">
    <property type="term" value="C:endoplasmic reticulum membrane"/>
    <property type="evidence" value="ECO:0007669"/>
    <property type="project" value="UniProtKB-SubCell"/>
</dbReference>
<proteinExistence type="inferred from homology"/>
<feature type="transmembrane region" description="Helical" evidence="15">
    <location>
        <begin position="6"/>
        <end position="29"/>
    </location>
</feature>
<evidence type="ECO:0000256" key="1">
    <source>
        <dbReference type="ARBA" id="ARBA00001971"/>
    </source>
</evidence>
<dbReference type="GO" id="GO:0016705">
    <property type="term" value="F:oxidoreductase activity, acting on paired donors, with incorporation or reduction of molecular oxygen"/>
    <property type="evidence" value="ECO:0007669"/>
    <property type="project" value="InterPro"/>
</dbReference>
<dbReference type="GO" id="GO:0004497">
    <property type="term" value="F:monooxygenase activity"/>
    <property type="evidence" value="ECO:0007669"/>
    <property type="project" value="UniProtKB-KW"/>
</dbReference>
<comment type="subcellular location">
    <subcellularLocation>
        <location evidence="3">Endoplasmic reticulum membrane</location>
        <topology evidence="3">Peripheral membrane protein</topology>
    </subcellularLocation>
    <subcellularLocation>
        <location evidence="2">Microsome membrane</location>
        <topology evidence="2">Peripheral membrane protein</topology>
    </subcellularLocation>
</comment>
<evidence type="ECO:0000256" key="9">
    <source>
        <dbReference type="ARBA" id="ARBA00023002"/>
    </source>
</evidence>
<evidence type="ECO:0000256" key="5">
    <source>
        <dbReference type="ARBA" id="ARBA00022617"/>
    </source>
</evidence>
<organism evidence="16 17">
    <name type="scientific">Plectus sambesii</name>
    <dbReference type="NCBI Taxonomy" id="2011161"/>
    <lineage>
        <taxon>Eukaryota</taxon>
        <taxon>Metazoa</taxon>
        <taxon>Ecdysozoa</taxon>
        <taxon>Nematoda</taxon>
        <taxon>Chromadorea</taxon>
        <taxon>Plectida</taxon>
        <taxon>Plectina</taxon>
        <taxon>Plectoidea</taxon>
        <taxon>Plectidae</taxon>
        <taxon>Plectus</taxon>
    </lineage>
</organism>
<dbReference type="AlphaFoldDB" id="A0A914VZ41"/>
<name>A0A914VZ41_9BILA</name>
<dbReference type="InterPro" id="IPR050476">
    <property type="entry name" value="Insect_CytP450_Detox"/>
</dbReference>